<accession>E8R944</accession>
<dbReference type="RefSeq" id="WP_013562242.1">
    <property type="nucleotide sequence ID" value="NC_014961.1"/>
</dbReference>
<dbReference type="STRING" id="765177.Desmu_0714"/>
<dbReference type="EMBL" id="CP002363">
    <property type="protein sequence ID" value="ADV65020.1"/>
    <property type="molecule type" value="Genomic_DNA"/>
</dbReference>
<gene>
    <name evidence="1" type="ordered locus">Desmu_0714</name>
</gene>
<evidence type="ECO:0000313" key="2">
    <source>
        <dbReference type="Proteomes" id="UP000001068"/>
    </source>
</evidence>
<dbReference type="AlphaFoldDB" id="E8R944"/>
<evidence type="ECO:0000313" key="1">
    <source>
        <dbReference type="EMBL" id="ADV65020.1"/>
    </source>
</evidence>
<dbReference type="eggNOG" id="arCOG06100">
    <property type="taxonomic scope" value="Archaea"/>
</dbReference>
<dbReference type="GeneID" id="10153409"/>
<dbReference type="Proteomes" id="UP000001068">
    <property type="component" value="Chromosome"/>
</dbReference>
<keyword evidence="2" id="KW-1185">Reference proteome</keyword>
<reference evidence="1 2" key="2">
    <citation type="journal article" date="2011" name="Stand. Genomic Sci.">
        <title>Complete genome sequence of Desulfurococcus mucosus type strain (O7/1).</title>
        <authorList>
            <person name="Wirth R."/>
            <person name="Chertkov O."/>
            <person name="Held B."/>
            <person name="Lapidus A."/>
            <person name="Nolan M."/>
            <person name="Lucas S."/>
            <person name="Hammon N."/>
            <person name="Deshpande S."/>
            <person name="Cheng J.F."/>
            <person name="Tapia R."/>
            <person name="Han C."/>
            <person name="Goodwin L."/>
            <person name="Pitluck S."/>
            <person name="Liolios K."/>
            <person name="Ioanna P."/>
            <person name="Ivanova N."/>
            <person name="Mavromatis K."/>
            <person name="Mikhailova N."/>
            <person name="Pati A."/>
            <person name="Chen A."/>
            <person name="Palaniappan K."/>
            <person name="Land M."/>
            <person name="Hauser L."/>
            <person name="Chang Y.J."/>
            <person name="Jeffries C.D."/>
            <person name="Bilek Y."/>
            <person name="Hader T."/>
            <person name="Rohde M."/>
            <person name="Spring S."/>
            <person name="Sikorski J."/>
            <person name="Goker M."/>
            <person name="Woyke T."/>
            <person name="Bristow J."/>
            <person name="Eisen J.A."/>
            <person name="Markowitz V."/>
            <person name="Hugenholtz P."/>
            <person name="Kyrpides N.C."/>
            <person name="Klenk H.P."/>
        </authorList>
    </citation>
    <scope>NUCLEOTIDE SEQUENCE [LARGE SCALE GENOMIC DNA]</scope>
    <source>
        <strain evidence="2">ATCC 35584 / DSM 2162 / JCM 9187 / O7/1</strain>
    </source>
</reference>
<proteinExistence type="predicted"/>
<reference evidence="2" key="1">
    <citation type="submission" date="2010-11" db="EMBL/GenBank/DDBJ databases">
        <title>The complete genome of Desulfurococcus mucosus DSM 2162.</title>
        <authorList>
            <consortium name="US DOE Joint Genome Institute (JGI-PGF)"/>
            <person name="Lucas S."/>
            <person name="Copeland A."/>
            <person name="Lapidus A."/>
            <person name="Bruce D."/>
            <person name="Goodwin L."/>
            <person name="Pitluck S."/>
            <person name="Kyrpides N."/>
            <person name="Mavromatis K."/>
            <person name="Pagani I."/>
            <person name="Ivanova N."/>
            <person name="Ovchinnikova G."/>
            <person name="Chertkov O."/>
            <person name="Held B."/>
            <person name="Brettin T."/>
            <person name="Detter J.C."/>
            <person name="Tapia R."/>
            <person name="Han C."/>
            <person name="Land M."/>
            <person name="Hauser L."/>
            <person name="Markowitz V."/>
            <person name="Cheng J.-F."/>
            <person name="Hugenholtz P."/>
            <person name="Woyke T."/>
            <person name="Wu D."/>
            <person name="Wirth R."/>
            <person name="Bilek Y."/>
            <person name="Hader T."/>
            <person name="Klenk H.-P."/>
            <person name="Eisen J.A."/>
        </authorList>
    </citation>
    <scope>NUCLEOTIDE SEQUENCE [LARGE SCALE GENOMIC DNA]</scope>
    <source>
        <strain evidence="2">ATCC 35584 / DSM 2162 / JCM 9187 / O7/1</strain>
    </source>
</reference>
<protein>
    <submittedName>
        <fullName evidence="1">Uncharacterized protein</fullName>
    </submittedName>
</protein>
<dbReference type="OrthoDB" id="19316at2157"/>
<name>E8R944_DESM0</name>
<dbReference type="KEGG" id="dmu:Desmu_0714"/>
<dbReference type="HOGENOM" id="CLU_173012_0_0_2"/>
<organism evidence="1 2">
    <name type="scientific">Desulfurococcus mucosus (strain ATCC 35584 / DSM 2162 / JCM 9187 / O7/1)</name>
    <dbReference type="NCBI Taxonomy" id="765177"/>
    <lineage>
        <taxon>Archaea</taxon>
        <taxon>Thermoproteota</taxon>
        <taxon>Thermoprotei</taxon>
        <taxon>Desulfurococcales</taxon>
        <taxon>Desulfurococcaceae</taxon>
        <taxon>Desulfurococcus</taxon>
    </lineage>
</organism>
<sequence>MLDASRMRQEIIRLIDESREQAYKIAFYSDPTVASIMEKLIAEWERNQQKGIPLDYASEEELKAMYTIAVKISETPPHVLMARYLRGLMSTGRKEG</sequence>